<evidence type="ECO:0008006" key="7">
    <source>
        <dbReference type="Google" id="ProtNLM"/>
    </source>
</evidence>
<dbReference type="InterPro" id="IPR039982">
    <property type="entry name" value="Ribosomal_mL65"/>
</dbReference>
<reference evidence="5" key="1">
    <citation type="journal article" date="2023" name="G3 (Bethesda)">
        <title>Whole genome assemblies of Zophobas morio and Tenebrio molitor.</title>
        <authorList>
            <person name="Kaur S."/>
            <person name="Stinson S.A."/>
            <person name="diCenzo G.C."/>
        </authorList>
    </citation>
    <scope>NUCLEOTIDE SEQUENCE</scope>
    <source>
        <strain evidence="5">QUZm001</strain>
    </source>
</reference>
<dbReference type="PANTHER" id="PTHR13014:SF3">
    <property type="entry name" value="LARGE RIBOSOMAL SUBUNIT PROTEIN ML65"/>
    <property type="match status" value="1"/>
</dbReference>
<dbReference type="InterPro" id="IPR010793">
    <property type="entry name" value="Ribosomal_mL37/mL65"/>
</dbReference>
<evidence type="ECO:0000256" key="2">
    <source>
        <dbReference type="ARBA" id="ARBA00022980"/>
    </source>
</evidence>
<dbReference type="GO" id="GO:0006412">
    <property type="term" value="P:translation"/>
    <property type="evidence" value="ECO:0007669"/>
    <property type="project" value="InterPro"/>
</dbReference>
<accession>A0AA38J285</accession>
<comment type="subcellular location">
    <subcellularLocation>
        <location evidence="1">Mitochondrion</location>
    </subcellularLocation>
</comment>
<keyword evidence="3" id="KW-0496">Mitochondrion</keyword>
<dbReference type="AlphaFoldDB" id="A0AA38J285"/>
<proteinExistence type="predicted"/>
<evidence type="ECO:0000256" key="3">
    <source>
        <dbReference type="ARBA" id="ARBA00023128"/>
    </source>
</evidence>
<evidence type="ECO:0000313" key="5">
    <source>
        <dbReference type="EMBL" id="KAJ3666145.1"/>
    </source>
</evidence>
<gene>
    <name evidence="5" type="ORF">Zmor_001599</name>
</gene>
<dbReference type="GO" id="GO:0005762">
    <property type="term" value="C:mitochondrial large ribosomal subunit"/>
    <property type="evidence" value="ECO:0007669"/>
    <property type="project" value="TreeGrafter"/>
</dbReference>
<keyword evidence="2" id="KW-0689">Ribosomal protein</keyword>
<dbReference type="EMBL" id="JALNTZ010000001">
    <property type="protein sequence ID" value="KAJ3666145.1"/>
    <property type="molecule type" value="Genomic_DNA"/>
</dbReference>
<dbReference type="GO" id="GO:0003735">
    <property type="term" value="F:structural constituent of ribosome"/>
    <property type="evidence" value="ECO:0007669"/>
    <property type="project" value="InterPro"/>
</dbReference>
<dbReference type="PANTHER" id="PTHR13014">
    <property type="entry name" value="MITOCHONDRIAL 28S RIBOSOMAL PROTEIN S30/P52 PRO-APOTOTIC PROTEIN"/>
    <property type="match status" value="1"/>
</dbReference>
<evidence type="ECO:0000256" key="1">
    <source>
        <dbReference type="ARBA" id="ARBA00004173"/>
    </source>
</evidence>
<keyword evidence="4" id="KW-0687">Ribonucleoprotein</keyword>
<keyword evidence="6" id="KW-1185">Reference proteome</keyword>
<organism evidence="5 6">
    <name type="scientific">Zophobas morio</name>
    <dbReference type="NCBI Taxonomy" id="2755281"/>
    <lineage>
        <taxon>Eukaryota</taxon>
        <taxon>Metazoa</taxon>
        <taxon>Ecdysozoa</taxon>
        <taxon>Arthropoda</taxon>
        <taxon>Hexapoda</taxon>
        <taxon>Insecta</taxon>
        <taxon>Pterygota</taxon>
        <taxon>Neoptera</taxon>
        <taxon>Endopterygota</taxon>
        <taxon>Coleoptera</taxon>
        <taxon>Polyphaga</taxon>
        <taxon>Cucujiformia</taxon>
        <taxon>Tenebrionidae</taxon>
        <taxon>Zophobas</taxon>
    </lineage>
</organism>
<evidence type="ECO:0000313" key="6">
    <source>
        <dbReference type="Proteomes" id="UP001168821"/>
    </source>
</evidence>
<comment type="caution">
    <text evidence="5">The sequence shown here is derived from an EMBL/GenBank/DDBJ whole genome shotgun (WGS) entry which is preliminary data.</text>
</comment>
<dbReference type="Pfam" id="PF07147">
    <property type="entry name" value="PDCD9"/>
    <property type="match status" value="1"/>
</dbReference>
<evidence type="ECO:0000256" key="4">
    <source>
        <dbReference type="ARBA" id="ARBA00023274"/>
    </source>
</evidence>
<dbReference type="Proteomes" id="UP001168821">
    <property type="component" value="Unassembled WGS sequence"/>
</dbReference>
<sequence>MSALRFRRPLLNCVKEYRYVSTGLPQEDQYSYTPQYPPILDISHEKVAAKKKEAEYEAIKAVKTVEEKQIKLNMSKYYGFKCYMLLEEYIPYNNLELIQHVTRTHLIRDENLPNFYNGIDVSSLLTAVKNDIEETILIEMDQCRQKVDLHKVQLNIGERENIVSSALSKQINRIIINSMSKHYSHIDSAQVDFNPRIESLWFAGGMDPPENIKRCKRGQEWRKNEVDAPTNRAMNYIGTASVALRSNKPLRPILSLSESENPDFIVPRFKLDPRTVGTANQFRHIANIPGFWPGDPNQFGLLSYHQRGHHLTRHYKDPEDNLRAIDRQGILSSFAWLNSQANFLGFTTFNDVTYPLLTQTIITNGQLWSFFVYQLNTVLIHSKHIEDNPQRNICWTTPVLKLYEGIVDGKLVGFNDQVLQNLLKFYANVPEERLGVEMRPYLSKEEKVCGDYQDDDQRQWLEREYKHLVSNRPRHALDYEIYAWEKIYKIDHETKFLDKKRRPFEYGIKPWNRKLDERLPRYIPRVHRPHLPRWKGRYAKEYFP</sequence>
<protein>
    <recommendedName>
        <fullName evidence="7">28S ribosomal protein S30, mitochondrial</fullName>
    </recommendedName>
</protein>
<name>A0AA38J285_9CUCU</name>